<dbReference type="GO" id="GO:0030983">
    <property type="term" value="F:mismatched DNA binding"/>
    <property type="evidence" value="ECO:0007669"/>
    <property type="project" value="TreeGrafter"/>
</dbReference>
<dbReference type="PANTHER" id="PTHR12486:SF4">
    <property type="entry name" value="APRATAXIN"/>
    <property type="match status" value="1"/>
</dbReference>
<dbReference type="GO" id="GO:0005634">
    <property type="term" value="C:nucleus"/>
    <property type="evidence" value="ECO:0007669"/>
    <property type="project" value="TreeGrafter"/>
</dbReference>
<dbReference type="SUPFAM" id="SSF54197">
    <property type="entry name" value="HIT-like"/>
    <property type="match status" value="1"/>
</dbReference>
<dbReference type="VEuPathDB" id="FungiDB:CXQ85_002019"/>
<dbReference type="PANTHER" id="PTHR12486">
    <property type="entry name" value="APRATAXIN-RELATED"/>
    <property type="match status" value="1"/>
</dbReference>
<keyword evidence="4" id="KW-1185">Reference proteome</keyword>
<evidence type="ECO:0000313" key="3">
    <source>
        <dbReference type="EMBL" id="PVH20235.1"/>
    </source>
</evidence>
<evidence type="ECO:0000259" key="2">
    <source>
        <dbReference type="Pfam" id="PF16278"/>
    </source>
</evidence>
<dbReference type="GO" id="GO:0033699">
    <property type="term" value="F:DNA 5'-adenosine monophosphate hydrolase activity"/>
    <property type="evidence" value="ECO:0007669"/>
    <property type="project" value="TreeGrafter"/>
</dbReference>
<organism evidence="3 4">
    <name type="scientific">Candidozyma haemuli</name>
    <dbReference type="NCBI Taxonomy" id="45357"/>
    <lineage>
        <taxon>Eukaryota</taxon>
        <taxon>Fungi</taxon>
        <taxon>Dikarya</taxon>
        <taxon>Ascomycota</taxon>
        <taxon>Saccharomycotina</taxon>
        <taxon>Pichiomycetes</taxon>
        <taxon>Metschnikowiaceae</taxon>
        <taxon>Candidozyma</taxon>
    </lineage>
</organism>
<protein>
    <recommendedName>
        <fullName evidence="2">Aprataxin C2HE/C2H2/C2HC zinc finger domain-containing protein</fullName>
    </recommendedName>
</protein>
<sequence>MSFRYGLQTYLANPEQEGVIFHDERVVIIRDLFPKALRHYLVLPRAKPLTYKHPVDGLADSAVYHEMDEYVEKAKDMIVEDLTKQGYIEENAAAQETFRNTFIKAGVHSIPSMANLHVHVITQDFHSDRMKHKKHYNSFTTPFFKEFDDLRPSTPDNYLSPASDADSHSDGSLEGLIMSKPSKDKKARPSRNLDYQHLEALIKSTPLKCVYCGKNFGNQFKPLKQHLAEEFSRKFGKQASLNSSEPKKQATS</sequence>
<evidence type="ECO:0000313" key="4">
    <source>
        <dbReference type="Proteomes" id="UP000244309"/>
    </source>
</evidence>
<dbReference type="InterPro" id="IPR036265">
    <property type="entry name" value="HIT-like_sf"/>
</dbReference>
<dbReference type="GO" id="GO:0000012">
    <property type="term" value="P:single strand break repair"/>
    <property type="evidence" value="ECO:0007669"/>
    <property type="project" value="TreeGrafter"/>
</dbReference>
<dbReference type="Pfam" id="PF11969">
    <property type="entry name" value="DcpS_C"/>
    <property type="match status" value="1"/>
</dbReference>
<dbReference type="RefSeq" id="XP_025341175.1">
    <property type="nucleotide sequence ID" value="XM_025485710.1"/>
</dbReference>
<dbReference type="EMBL" id="PKFO01000003">
    <property type="protein sequence ID" value="PVH20235.1"/>
    <property type="molecule type" value="Genomic_DNA"/>
</dbReference>
<name>A0A2V1AR17_9ASCO</name>
<feature type="region of interest" description="Disordered" evidence="1">
    <location>
        <begin position="155"/>
        <end position="190"/>
    </location>
</feature>
<dbReference type="Proteomes" id="UP000244309">
    <property type="component" value="Unassembled WGS sequence"/>
</dbReference>
<dbReference type="AlphaFoldDB" id="A0A2V1AR17"/>
<dbReference type="OrthoDB" id="3512845at2759"/>
<dbReference type="GO" id="GO:1990165">
    <property type="term" value="F:single-strand break-containing DNA binding"/>
    <property type="evidence" value="ECO:0007669"/>
    <property type="project" value="TreeGrafter"/>
</dbReference>
<reference evidence="3 4" key="1">
    <citation type="submission" date="2017-12" db="EMBL/GenBank/DDBJ databases">
        <title>Genome Sequence of a Multidrug-Resistant Candida haemulonii Isolate from a Patient with Chronic Leg Ulcers in Israel.</title>
        <authorList>
            <person name="Chow N.A."/>
            <person name="Gade L."/>
            <person name="Batra D."/>
            <person name="Rowe L.A."/>
            <person name="Ben-Ami R."/>
            <person name="Loparev V.N."/>
            <person name="Litvintseva A.P."/>
        </authorList>
    </citation>
    <scope>NUCLEOTIDE SEQUENCE [LARGE SCALE GENOMIC DNA]</scope>
    <source>
        <strain evidence="3 4">B11899</strain>
    </source>
</reference>
<evidence type="ECO:0000256" key="1">
    <source>
        <dbReference type="SAM" id="MobiDB-lite"/>
    </source>
</evidence>
<comment type="caution">
    <text evidence="3">The sequence shown here is derived from an EMBL/GenBank/DDBJ whole genome shotgun (WGS) entry which is preliminary data.</text>
</comment>
<dbReference type="Pfam" id="PF16278">
    <property type="entry name" value="zf-C2HE"/>
    <property type="match status" value="1"/>
</dbReference>
<feature type="domain" description="Aprataxin C2HE/C2H2/C2HC zinc finger" evidence="2">
    <location>
        <begin position="141"/>
        <end position="232"/>
    </location>
</feature>
<dbReference type="GO" id="GO:0003697">
    <property type="term" value="F:single-stranded DNA binding"/>
    <property type="evidence" value="ECO:0007669"/>
    <property type="project" value="TreeGrafter"/>
</dbReference>
<dbReference type="Gene3D" id="3.30.428.10">
    <property type="entry name" value="HIT-like"/>
    <property type="match status" value="1"/>
</dbReference>
<dbReference type="GeneID" id="37007350"/>
<gene>
    <name evidence="3" type="ORF">CXQ85_002019</name>
</gene>
<dbReference type="STRING" id="45357.A0A2V1AR17"/>
<accession>A0A2V1AR17</accession>
<dbReference type="InterPro" id="IPR032566">
    <property type="entry name" value="Znf-C2HE"/>
</dbReference>
<proteinExistence type="predicted"/>
<dbReference type="GO" id="GO:0003725">
    <property type="term" value="F:double-stranded RNA binding"/>
    <property type="evidence" value="ECO:0007669"/>
    <property type="project" value="TreeGrafter"/>
</dbReference>